<organism evidence="2 3">
    <name type="scientific">Bifiguratus adelaidae</name>
    <dbReference type="NCBI Taxonomy" id="1938954"/>
    <lineage>
        <taxon>Eukaryota</taxon>
        <taxon>Fungi</taxon>
        <taxon>Fungi incertae sedis</taxon>
        <taxon>Mucoromycota</taxon>
        <taxon>Mucoromycotina</taxon>
        <taxon>Endogonomycetes</taxon>
        <taxon>Endogonales</taxon>
        <taxon>Endogonales incertae sedis</taxon>
        <taxon>Bifiguratus</taxon>
    </lineage>
</organism>
<dbReference type="EMBL" id="MVBO01000040">
    <property type="protein sequence ID" value="OZJ04436.1"/>
    <property type="molecule type" value="Genomic_DNA"/>
</dbReference>
<keyword evidence="3" id="KW-1185">Reference proteome</keyword>
<evidence type="ECO:0000313" key="3">
    <source>
        <dbReference type="Proteomes" id="UP000242875"/>
    </source>
</evidence>
<evidence type="ECO:0000256" key="1">
    <source>
        <dbReference type="SAM" id="MobiDB-lite"/>
    </source>
</evidence>
<reference evidence="2 3" key="1">
    <citation type="journal article" date="2017" name="Mycologia">
        <title>Bifiguratus adelaidae, gen. et sp. nov., a new member of Mucoromycotina in endophytic and soil-dwelling habitats.</title>
        <authorList>
            <person name="Torres-Cruz T.J."/>
            <person name="Billingsley Tobias T.L."/>
            <person name="Almatruk M."/>
            <person name="Hesse C."/>
            <person name="Kuske C.R."/>
            <person name="Desiro A."/>
            <person name="Benucci G.M."/>
            <person name="Bonito G."/>
            <person name="Stajich J.E."/>
            <person name="Dunlap C."/>
            <person name="Arnold A.E."/>
            <person name="Porras-Alfaro A."/>
        </authorList>
    </citation>
    <scope>NUCLEOTIDE SEQUENCE [LARGE SCALE GENOMIC DNA]</scope>
    <source>
        <strain evidence="2 3">AZ0501</strain>
    </source>
</reference>
<gene>
    <name evidence="2" type="ORF">BZG36_02790</name>
</gene>
<feature type="compositionally biased region" description="Basic and acidic residues" evidence="1">
    <location>
        <begin position="29"/>
        <end position="52"/>
    </location>
</feature>
<dbReference type="AlphaFoldDB" id="A0A261Y1G0"/>
<feature type="region of interest" description="Disordered" evidence="1">
    <location>
        <begin position="1"/>
        <end position="52"/>
    </location>
</feature>
<dbReference type="Proteomes" id="UP000242875">
    <property type="component" value="Unassembled WGS sequence"/>
</dbReference>
<accession>A0A261Y1G0</accession>
<comment type="caution">
    <text evidence="2">The sequence shown here is derived from an EMBL/GenBank/DDBJ whole genome shotgun (WGS) entry which is preliminary data.</text>
</comment>
<sequence>MSIAQAGTSLLRPHRPDARSQPQNATESQDSREGQAHMQDHPREPIKSGKYT</sequence>
<protein>
    <submittedName>
        <fullName evidence="2">Uncharacterized protein</fullName>
    </submittedName>
</protein>
<evidence type="ECO:0000313" key="2">
    <source>
        <dbReference type="EMBL" id="OZJ04436.1"/>
    </source>
</evidence>
<proteinExistence type="predicted"/>
<name>A0A261Y1G0_9FUNG</name>